<evidence type="ECO:0000313" key="6">
    <source>
        <dbReference type="Proteomes" id="UP000053599"/>
    </source>
</evidence>
<dbReference type="PANTHER" id="PTHR45953:SF1">
    <property type="entry name" value="IDURONATE 2-SULFATASE"/>
    <property type="match status" value="1"/>
</dbReference>
<dbReference type="Pfam" id="PF00884">
    <property type="entry name" value="Sulfatase"/>
    <property type="match status" value="1"/>
</dbReference>
<dbReference type="Gene3D" id="3.40.720.10">
    <property type="entry name" value="Alkaline Phosphatase, subunit A"/>
    <property type="match status" value="1"/>
</dbReference>
<gene>
    <name evidence="5" type="ORF">PV11_06556</name>
</gene>
<dbReference type="OrthoDB" id="103349at2759"/>
<dbReference type="EMBL" id="KN846953">
    <property type="protein sequence ID" value="KIV78958.1"/>
    <property type="molecule type" value="Genomic_DNA"/>
</dbReference>
<dbReference type="STRING" id="1016849.A0A0D1YVU7"/>
<evidence type="ECO:0000256" key="2">
    <source>
        <dbReference type="ARBA" id="ARBA00022801"/>
    </source>
</evidence>
<keyword evidence="1" id="KW-0479">Metal-binding</keyword>
<dbReference type="PANTHER" id="PTHR45953">
    <property type="entry name" value="IDURONATE 2-SULFATASE"/>
    <property type="match status" value="1"/>
</dbReference>
<dbReference type="HOGENOM" id="CLU_006332_9_0_1"/>
<reference evidence="5 6" key="1">
    <citation type="submission" date="2015-01" db="EMBL/GenBank/DDBJ databases">
        <title>The Genome Sequence of Exophiala sideris CBS121828.</title>
        <authorList>
            <consortium name="The Broad Institute Genomics Platform"/>
            <person name="Cuomo C."/>
            <person name="de Hoog S."/>
            <person name="Gorbushina A."/>
            <person name="Stielow B."/>
            <person name="Teixiera M."/>
            <person name="Abouelleil A."/>
            <person name="Chapman S.B."/>
            <person name="Priest M."/>
            <person name="Young S.K."/>
            <person name="Wortman J."/>
            <person name="Nusbaum C."/>
            <person name="Birren B."/>
        </authorList>
    </citation>
    <scope>NUCLEOTIDE SEQUENCE [LARGE SCALE GENOMIC DNA]</scope>
    <source>
        <strain evidence="5 6">CBS 121828</strain>
    </source>
</reference>
<dbReference type="Proteomes" id="UP000053599">
    <property type="component" value="Unassembled WGS sequence"/>
</dbReference>
<dbReference type="GO" id="GO:0004423">
    <property type="term" value="F:iduronate-2-sulfatase activity"/>
    <property type="evidence" value="ECO:0007669"/>
    <property type="project" value="TreeGrafter"/>
</dbReference>
<evidence type="ECO:0000256" key="3">
    <source>
        <dbReference type="SAM" id="MobiDB-lite"/>
    </source>
</evidence>
<feature type="domain" description="Sulfatase N-terminal" evidence="4">
    <location>
        <begin position="52"/>
        <end position="391"/>
    </location>
</feature>
<accession>A0A0D1YVU7</accession>
<dbReference type="GO" id="GO:0046872">
    <property type="term" value="F:metal ion binding"/>
    <property type="evidence" value="ECO:0007669"/>
    <property type="project" value="UniProtKB-KW"/>
</dbReference>
<protein>
    <recommendedName>
        <fullName evidence="4">Sulfatase N-terminal domain-containing protein</fullName>
    </recommendedName>
</protein>
<dbReference type="AlphaFoldDB" id="A0A0D1YVU7"/>
<sequence length="554" mass="62661">MESSNDSGRDDSISLFRSLTTIRGDCSRTMSHSLPARPGPLQIKGKHGQTRPNLVIFMPDQLRYDSLGCTTGGESPVKTPNIDAFRSRGTLFTNCFVQASVCSQSRCSMFTGTYPHVSGHRSLENLIKPWEPNMFRSLKENGYHVACLAPRGDTFAPTVTEMSVTEYGFLETPDFVPKFTGGGEHMTQKDSVWARLFYRGLRNPAEALDYDEAVVRSAISWLECPADGPWVLFMPLLFPHCPFQVEEPYFSMYDRSTMPAVKSIPEDKTGYEPRYMKTIRQQYGTHRATSEIWAEIKATYYGMISRLDDQFGRVVDKLDALGLWDETVTMFFTDHGEYLGDHGLIEKWPSGLSETLVREPLIVGGGGLPCGQTTDVMAEMVDLVPTVFELCEIGEHFPHNGKSLVPVLLDGKTEHKPFAFSEGGFLTSEEPLLEQAPYPYDIKASLQHEDTTLVGKAISIRNKEWTYIYRLYEPAELYHRIDDPEEMHNRAADPQCANIVRMLENEMFRWMVGGSDFLPWEKDARFPEVTLKSPKEQLLERLERAGRGLNGHAK</sequence>
<evidence type="ECO:0000313" key="5">
    <source>
        <dbReference type="EMBL" id="KIV78958.1"/>
    </source>
</evidence>
<evidence type="ECO:0000256" key="1">
    <source>
        <dbReference type="ARBA" id="ARBA00022723"/>
    </source>
</evidence>
<keyword evidence="2" id="KW-0378">Hydrolase</keyword>
<dbReference type="InterPro" id="IPR000917">
    <property type="entry name" value="Sulfatase_N"/>
</dbReference>
<dbReference type="SUPFAM" id="SSF53649">
    <property type="entry name" value="Alkaline phosphatase-like"/>
    <property type="match status" value="1"/>
</dbReference>
<evidence type="ECO:0000259" key="4">
    <source>
        <dbReference type="Pfam" id="PF00884"/>
    </source>
</evidence>
<dbReference type="CDD" id="cd16150">
    <property type="entry name" value="sulfatase_like"/>
    <property type="match status" value="1"/>
</dbReference>
<proteinExistence type="predicted"/>
<dbReference type="InterPro" id="IPR017850">
    <property type="entry name" value="Alkaline_phosphatase_core_sf"/>
</dbReference>
<name>A0A0D1YVU7_9EURO</name>
<dbReference type="GO" id="GO:0005737">
    <property type="term" value="C:cytoplasm"/>
    <property type="evidence" value="ECO:0007669"/>
    <property type="project" value="TreeGrafter"/>
</dbReference>
<feature type="region of interest" description="Disordered" evidence="3">
    <location>
        <begin position="28"/>
        <end position="47"/>
    </location>
</feature>
<organism evidence="5 6">
    <name type="scientific">Exophiala sideris</name>
    <dbReference type="NCBI Taxonomy" id="1016849"/>
    <lineage>
        <taxon>Eukaryota</taxon>
        <taxon>Fungi</taxon>
        <taxon>Dikarya</taxon>
        <taxon>Ascomycota</taxon>
        <taxon>Pezizomycotina</taxon>
        <taxon>Eurotiomycetes</taxon>
        <taxon>Chaetothyriomycetidae</taxon>
        <taxon>Chaetothyriales</taxon>
        <taxon>Herpotrichiellaceae</taxon>
        <taxon>Exophiala</taxon>
    </lineage>
</organism>